<organism evidence="2 3">
    <name type="scientific">Streptomyces albiaxialis</name>
    <dbReference type="NCBI Taxonomy" id="329523"/>
    <lineage>
        <taxon>Bacteria</taxon>
        <taxon>Bacillati</taxon>
        <taxon>Actinomycetota</taxon>
        <taxon>Actinomycetes</taxon>
        <taxon>Kitasatosporales</taxon>
        <taxon>Streptomycetaceae</taxon>
        <taxon>Streptomyces</taxon>
    </lineage>
</organism>
<evidence type="ECO:0000256" key="1">
    <source>
        <dbReference type="SAM" id="Phobius"/>
    </source>
</evidence>
<comment type="caution">
    <text evidence="2">The sequence shown here is derived from an EMBL/GenBank/DDBJ whole genome shotgun (WGS) entry which is preliminary data.</text>
</comment>
<proteinExistence type="predicted"/>
<evidence type="ECO:0000313" key="3">
    <source>
        <dbReference type="Proteomes" id="UP001500016"/>
    </source>
</evidence>
<keyword evidence="3" id="KW-1185">Reference proteome</keyword>
<protein>
    <submittedName>
        <fullName evidence="2">Uncharacterized protein</fullName>
    </submittedName>
</protein>
<evidence type="ECO:0000313" key="2">
    <source>
        <dbReference type="EMBL" id="GAA2089867.1"/>
    </source>
</evidence>
<sequence length="58" mass="6254">MNGWFSADMAKPSFTFSFPSPDLESDPQEVTVRATAVANTTADVLFLMLIAAFLAVGR</sequence>
<keyword evidence="1" id="KW-1133">Transmembrane helix</keyword>
<gene>
    <name evidence="2" type="ORF">GCM10009801_54440</name>
</gene>
<accession>A0ABN2WDB8</accession>
<dbReference type="Proteomes" id="UP001500016">
    <property type="component" value="Unassembled WGS sequence"/>
</dbReference>
<feature type="transmembrane region" description="Helical" evidence="1">
    <location>
        <begin position="36"/>
        <end position="56"/>
    </location>
</feature>
<dbReference type="EMBL" id="BAAAPE010000013">
    <property type="protein sequence ID" value="GAA2089867.1"/>
    <property type="molecule type" value="Genomic_DNA"/>
</dbReference>
<keyword evidence="1" id="KW-0812">Transmembrane</keyword>
<name>A0ABN2WDB8_9ACTN</name>
<reference evidence="2 3" key="1">
    <citation type="journal article" date="2019" name="Int. J. Syst. Evol. Microbiol.">
        <title>The Global Catalogue of Microorganisms (GCM) 10K type strain sequencing project: providing services to taxonomists for standard genome sequencing and annotation.</title>
        <authorList>
            <consortium name="The Broad Institute Genomics Platform"/>
            <consortium name="The Broad Institute Genome Sequencing Center for Infectious Disease"/>
            <person name="Wu L."/>
            <person name="Ma J."/>
        </authorList>
    </citation>
    <scope>NUCLEOTIDE SEQUENCE [LARGE SCALE GENOMIC DNA]</scope>
    <source>
        <strain evidence="2 3">JCM 15478</strain>
    </source>
</reference>
<keyword evidence="1" id="KW-0472">Membrane</keyword>